<proteinExistence type="predicted"/>
<protein>
    <submittedName>
        <fullName evidence="1">Uncharacterized protein</fullName>
    </submittedName>
</protein>
<gene>
    <name evidence="1" type="ORF">g.12647</name>
</gene>
<reference evidence="1" key="1">
    <citation type="submission" date="2018-04" db="EMBL/GenBank/DDBJ databases">
        <title>Transcriptome of Schizaphis graminum biotype I.</title>
        <authorList>
            <person name="Scully E.D."/>
            <person name="Geib S.M."/>
            <person name="Palmer N.A."/>
            <person name="Koch K."/>
            <person name="Bradshaw J."/>
            <person name="Heng-Moss T."/>
            <person name="Sarath G."/>
        </authorList>
    </citation>
    <scope>NUCLEOTIDE SEQUENCE</scope>
</reference>
<organism evidence="1">
    <name type="scientific">Schizaphis graminum</name>
    <name type="common">Green bug aphid</name>
    <dbReference type="NCBI Taxonomy" id="13262"/>
    <lineage>
        <taxon>Eukaryota</taxon>
        <taxon>Metazoa</taxon>
        <taxon>Ecdysozoa</taxon>
        <taxon>Arthropoda</taxon>
        <taxon>Hexapoda</taxon>
        <taxon>Insecta</taxon>
        <taxon>Pterygota</taxon>
        <taxon>Neoptera</taxon>
        <taxon>Paraneoptera</taxon>
        <taxon>Hemiptera</taxon>
        <taxon>Sternorrhyncha</taxon>
        <taxon>Aphidomorpha</taxon>
        <taxon>Aphidoidea</taxon>
        <taxon>Aphididae</taxon>
        <taxon>Aphidini</taxon>
        <taxon>Schizaphis</taxon>
    </lineage>
</organism>
<dbReference type="AlphaFoldDB" id="A0A2S2NCE2"/>
<dbReference type="EMBL" id="GGMR01002159">
    <property type="protein sequence ID" value="MBY14778.1"/>
    <property type="molecule type" value="Transcribed_RNA"/>
</dbReference>
<name>A0A2S2NCE2_SCHGA</name>
<sequence length="303" mass="34361">MATVEEIDEAEQLRFLALKSMVRRSSKKNTNNSDTDDQDILLLRAAALKTINNKSSLGNKDEKLVKNKLINEKKRSISSQVSPLASKKNIKLTDTKNNNLVNNVTNNTNTGNTTRVSKHHLEQVFKNKHELETNIESQSKSEVINNKDDIKKIIRNGSIQLSNLDSEKFNETMILHITFSSSESDDSSNECDVVQNKVLIQKNNVNNGALRSPAPTLNVVDNHVKATDTKSLEDNKLKMNNCIQQICGLMRHCESEIEKRNQQVEILLQAYEKYQNYSESLRSILQSMKTVRDELSLYSSAEH</sequence>
<evidence type="ECO:0000313" key="1">
    <source>
        <dbReference type="EMBL" id="MBY14778.1"/>
    </source>
</evidence>
<accession>A0A2S2NCE2</accession>